<dbReference type="EMBL" id="AEJF01000143">
    <property type="protein sequence ID" value="KLU23657.1"/>
    <property type="molecule type" value="Genomic_DNA"/>
</dbReference>
<keyword evidence="3" id="KW-1185">Reference proteome</keyword>
<evidence type="ECO:0000313" key="2">
    <source>
        <dbReference type="EMBL" id="KLU23657.1"/>
    </source>
</evidence>
<feature type="signal peptide" evidence="1">
    <location>
        <begin position="1"/>
        <end position="15"/>
    </location>
</feature>
<dbReference type="PROSITE" id="PS51257">
    <property type="entry name" value="PROKAR_LIPOPROTEIN"/>
    <property type="match status" value="1"/>
</dbReference>
<keyword evidence="1" id="KW-0732">Signal</keyword>
<gene>
    <name evidence="2" type="ORF">EOS_23650</name>
</gene>
<proteinExistence type="predicted"/>
<sequence>MRRTAILALSTLALAACGPDDQASVSAAQATANTSLPASAVEPLVLPVAADGQAASNPIAAAQASLAADAQQVTPVMHSAPDATQ</sequence>
<dbReference type="OrthoDB" id="9954521at2"/>
<dbReference type="AlphaFoldDB" id="A0A0J1CSQ9"/>
<reference evidence="2 3" key="1">
    <citation type="journal article" date="2015" name="Genome Announc.">
        <title>Draft Genome Sequence of Burkholderia sp. Strain PML1(12), an Ectomycorrhizosphere-Inhabiting Bacterium with Effective Mineral-Weathering Ability.</title>
        <authorList>
            <person name="Uroz S."/>
            <person name="Oger P."/>
        </authorList>
    </citation>
    <scope>NUCLEOTIDE SEQUENCE [LARGE SCALE GENOMIC DNA]</scope>
    <source>
        <strain evidence="3">PML1(12)</strain>
    </source>
</reference>
<evidence type="ECO:0000313" key="3">
    <source>
        <dbReference type="Proteomes" id="UP000035963"/>
    </source>
</evidence>
<organism evidence="2 3">
    <name type="scientific">Caballeronia mineralivorans PML1(12)</name>
    <dbReference type="NCBI Taxonomy" id="908627"/>
    <lineage>
        <taxon>Bacteria</taxon>
        <taxon>Pseudomonadati</taxon>
        <taxon>Pseudomonadota</taxon>
        <taxon>Betaproteobacteria</taxon>
        <taxon>Burkholderiales</taxon>
        <taxon>Burkholderiaceae</taxon>
        <taxon>Caballeronia</taxon>
    </lineage>
</organism>
<evidence type="ECO:0008006" key="4">
    <source>
        <dbReference type="Google" id="ProtNLM"/>
    </source>
</evidence>
<evidence type="ECO:0000256" key="1">
    <source>
        <dbReference type="SAM" id="SignalP"/>
    </source>
</evidence>
<dbReference type="Proteomes" id="UP000035963">
    <property type="component" value="Unassembled WGS sequence"/>
</dbReference>
<dbReference type="PATRIC" id="fig|908627.4.peg.5274"/>
<protein>
    <recommendedName>
        <fullName evidence="4">Lipoprotein</fullName>
    </recommendedName>
</protein>
<name>A0A0J1CSQ9_9BURK</name>
<dbReference type="RefSeq" id="WP_047849143.1">
    <property type="nucleotide sequence ID" value="NZ_AEJF01000143.1"/>
</dbReference>
<feature type="chain" id="PRO_5013040010" description="Lipoprotein" evidence="1">
    <location>
        <begin position="16"/>
        <end position="85"/>
    </location>
</feature>
<accession>A0A0J1CSQ9</accession>
<comment type="caution">
    <text evidence="2">The sequence shown here is derived from an EMBL/GenBank/DDBJ whole genome shotgun (WGS) entry which is preliminary data.</text>
</comment>